<protein>
    <submittedName>
        <fullName evidence="3">Uncharacterized protein LOC106753818</fullName>
    </submittedName>
</protein>
<name>A0A1S3TBL9_VIGRR</name>
<evidence type="ECO:0000313" key="2">
    <source>
        <dbReference type="Proteomes" id="UP000087766"/>
    </source>
</evidence>
<keyword evidence="2" id="KW-1185">Reference proteome</keyword>
<dbReference type="PANTHER" id="PTHR37234:SF1">
    <property type="entry name" value="OS03G0319200 PROTEIN"/>
    <property type="match status" value="1"/>
</dbReference>
<dbReference type="OrthoDB" id="780613at2759"/>
<feature type="compositionally biased region" description="Low complexity" evidence="1">
    <location>
        <begin position="1"/>
        <end position="12"/>
    </location>
</feature>
<dbReference type="RefSeq" id="XP_014491162.1">
    <property type="nucleotide sequence ID" value="XM_014635676.2"/>
</dbReference>
<reference evidence="3" key="1">
    <citation type="submission" date="2025-08" db="UniProtKB">
        <authorList>
            <consortium name="RefSeq"/>
        </authorList>
    </citation>
    <scope>IDENTIFICATION</scope>
    <source>
        <tissue evidence="3">Leaf</tissue>
    </source>
</reference>
<dbReference type="GeneID" id="106753818"/>
<dbReference type="AlphaFoldDB" id="A0A1S3TBL9"/>
<dbReference type="Proteomes" id="UP000087766">
    <property type="component" value="Unplaced"/>
</dbReference>
<feature type="region of interest" description="Disordered" evidence="1">
    <location>
        <begin position="52"/>
        <end position="91"/>
    </location>
</feature>
<dbReference type="KEGG" id="vra:106753818"/>
<dbReference type="STRING" id="3916.A0A1S3TBL9"/>
<dbReference type="PANTHER" id="PTHR37234">
    <property type="entry name" value="OS03G0319200 PROTEIN"/>
    <property type="match status" value="1"/>
</dbReference>
<proteinExistence type="predicted"/>
<evidence type="ECO:0000313" key="3">
    <source>
        <dbReference type="RefSeq" id="XP_014491162.1"/>
    </source>
</evidence>
<gene>
    <name evidence="3" type="primary">LOC106753818</name>
</gene>
<sequence>MKRQSSAVSPSSSRRETPPEKLHAKTIGCMSGILHFISSSNARRSRRFLTFGKRQINKNSTPAAAENSGPENSKAAASERKLSSEVPRSPTLPAEIRCSVMKAPPEESRREGPAIVARLMGLEAAPAPTDSVAEKRQKLLGALQRCDEDLKALKKIIEAVRLADPPRQSPSPTVASVGLDDKLRTVSEVKCSVVNGDQQQQQPSPVSVLDEFTRSPLSPSCPSGRHSFARIQQQKQQLLKKPGEEEISSTYIYERMTCESGNKKVNYEDHLVMWSSKGMIKSVDEVCRDVDWGEKRELGRIGLALQDYICKDLIEEIVRDLGCFYTLPFEACRRRLCF</sequence>
<feature type="region of interest" description="Disordered" evidence="1">
    <location>
        <begin position="1"/>
        <end position="23"/>
    </location>
</feature>
<organism evidence="2 3">
    <name type="scientific">Vigna radiata var. radiata</name>
    <name type="common">Mung bean</name>
    <name type="synonym">Phaseolus aureus</name>
    <dbReference type="NCBI Taxonomy" id="3916"/>
    <lineage>
        <taxon>Eukaryota</taxon>
        <taxon>Viridiplantae</taxon>
        <taxon>Streptophyta</taxon>
        <taxon>Embryophyta</taxon>
        <taxon>Tracheophyta</taxon>
        <taxon>Spermatophyta</taxon>
        <taxon>Magnoliopsida</taxon>
        <taxon>eudicotyledons</taxon>
        <taxon>Gunneridae</taxon>
        <taxon>Pentapetalae</taxon>
        <taxon>rosids</taxon>
        <taxon>fabids</taxon>
        <taxon>Fabales</taxon>
        <taxon>Fabaceae</taxon>
        <taxon>Papilionoideae</taxon>
        <taxon>50 kb inversion clade</taxon>
        <taxon>NPAAA clade</taxon>
        <taxon>indigoferoid/millettioid clade</taxon>
        <taxon>Phaseoleae</taxon>
        <taxon>Vigna</taxon>
    </lineage>
</organism>
<accession>A0A1S3TBL9</accession>
<evidence type="ECO:0000256" key="1">
    <source>
        <dbReference type="SAM" id="MobiDB-lite"/>
    </source>
</evidence>
<feature type="compositionally biased region" description="Basic and acidic residues" evidence="1">
    <location>
        <begin position="13"/>
        <end position="23"/>
    </location>
</feature>